<dbReference type="PANTHER" id="PTHR43245:SF51">
    <property type="entry name" value="SHORT CHAIN DEHYDROGENASE_REDUCTASE FAMILY 42E, MEMBER 2"/>
    <property type="match status" value="1"/>
</dbReference>
<dbReference type="InterPro" id="IPR003388">
    <property type="entry name" value="Reticulon"/>
</dbReference>
<dbReference type="SUPFAM" id="SSF51735">
    <property type="entry name" value="NAD(P)-binding Rossmann-fold domains"/>
    <property type="match status" value="1"/>
</dbReference>
<sequence length="583" mass="64952">MGGLRCVVTGGRGLVGRHLVLKLLQEEKFSVTVADIGPEIEVCAEEEEEEGRLGMALESGKAEYVCVDVRSKRELVEIFRDVAVVFHTTDMESFVDSFQLHYDVTVSGTRNVIDACWECGVKKLIFASSANVVFDGVHDIVLGDESLPIPDTHRDFASDTKAHAEALVLSANGRQGLLTCALRLSGVFGPGDNLGDIPAFAASARAGRLKFVVGDGENMFDWTYVENVAHAFLCAERALVPGDDDVDGDDAVAAAAGKAYFITNLEHVKFWEFVSNVVVELGYTRPKYHLPIGIVMPLAAAIEAVMKLLAPLGIATPFSNYTPFQMRLLTATRTYNCSRATQLLGYRPVVSLEEGISRTVEWYPHLRADAPDPEPTTSCKAARGLSKTYAFLGGNRLADLLLWRNKKQSLRTLVALLFTFYFYYASGCMLISLLTRLLLWSLVISFIYSRLPDPLWGISLPRIPHSFSLQLSKEATQQIAHTLTSVWNSGLSVLTRIAEGKDFIFFIRVLLVLQFFRLFGRYSLKSFSLISLYLVFSLPFVYEQNEEEFEKLWELISEAINSYWGLVVTKLPGSIQDWLKQKM</sequence>
<evidence type="ECO:0000256" key="7">
    <source>
        <dbReference type="ARBA" id="ARBA00023136"/>
    </source>
</evidence>
<protein>
    <recommendedName>
        <fullName evidence="8">Reticulon-like protein</fullName>
    </recommendedName>
</protein>
<dbReference type="Pfam" id="PF02453">
    <property type="entry name" value="Reticulon"/>
    <property type="match status" value="1"/>
</dbReference>
<keyword evidence="11" id="KW-1185">Reference proteome</keyword>
<organism evidence="10 11">
    <name type="scientific">Sphagnum troendelagicum</name>
    <dbReference type="NCBI Taxonomy" id="128251"/>
    <lineage>
        <taxon>Eukaryota</taxon>
        <taxon>Viridiplantae</taxon>
        <taxon>Streptophyta</taxon>
        <taxon>Embryophyta</taxon>
        <taxon>Bryophyta</taxon>
        <taxon>Sphagnophytina</taxon>
        <taxon>Sphagnopsida</taxon>
        <taxon>Sphagnales</taxon>
        <taxon>Sphagnaceae</taxon>
        <taxon>Sphagnum</taxon>
    </lineage>
</organism>
<feature type="transmembrane region" description="Helical" evidence="8">
    <location>
        <begin position="414"/>
        <end position="447"/>
    </location>
</feature>
<dbReference type="InterPro" id="IPR036291">
    <property type="entry name" value="NAD(P)-bd_dom_sf"/>
</dbReference>
<dbReference type="InterPro" id="IPR050177">
    <property type="entry name" value="Lipid_A_modif_metabolic_enz"/>
</dbReference>
<evidence type="ECO:0000256" key="5">
    <source>
        <dbReference type="ARBA" id="ARBA00022989"/>
    </source>
</evidence>
<evidence type="ECO:0000313" key="11">
    <source>
        <dbReference type="Proteomes" id="UP001497512"/>
    </source>
</evidence>
<keyword evidence="5 8" id="KW-1133">Transmembrane helix</keyword>
<dbReference type="Proteomes" id="UP001497512">
    <property type="component" value="Chromosome 10"/>
</dbReference>
<evidence type="ECO:0000259" key="9">
    <source>
        <dbReference type="PROSITE" id="PS50845"/>
    </source>
</evidence>
<evidence type="ECO:0000256" key="8">
    <source>
        <dbReference type="RuleBase" id="RU363132"/>
    </source>
</evidence>
<dbReference type="PANTHER" id="PTHR43245">
    <property type="entry name" value="BIFUNCTIONAL POLYMYXIN RESISTANCE PROTEIN ARNA"/>
    <property type="match status" value="1"/>
</dbReference>
<keyword evidence="7 8" id="KW-0472">Membrane</keyword>
<keyword evidence="4 8" id="KW-0256">Endoplasmic reticulum</keyword>
<dbReference type="Pfam" id="PF01073">
    <property type="entry name" value="3Beta_HSD"/>
    <property type="match status" value="1"/>
</dbReference>
<dbReference type="InterPro" id="IPR002225">
    <property type="entry name" value="3Beta_OHSteriod_DH/Estase"/>
</dbReference>
<comment type="caution">
    <text evidence="8">Lacks conserved residue(s) required for the propagation of feature annotation.</text>
</comment>
<gene>
    <name evidence="10" type="ORF">CSSPTR1EN2_LOCUS2246</name>
</gene>
<evidence type="ECO:0000256" key="2">
    <source>
        <dbReference type="ARBA" id="ARBA00009219"/>
    </source>
</evidence>
<comment type="subcellular location">
    <subcellularLocation>
        <location evidence="1 8">Endoplasmic reticulum membrane</location>
        <topology evidence="1 8">Multi-pass membrane protein</topology>
    </subcellularLocation>
</comment>
<reference evidence="10" key="1">
    <citation type="submission" date="2024-02" db="EMBL/GenBank/DDBJ databases">
        <authorList>
            <consortium name="ELIXIR-Norway"/>
            <consortium name="Elixir Norway"/>
        </authorList>
    </citation>
    <scope>NUCLEOTIDE SEQUENCE</scope>
</reference>
<keyword evidence="6" id="KW-0560">Oxidoreductase</keyword>
<accession>A0ABP0TDJ3</accession>
<evidence type="ECO:0000256" key="6">
    <source>
        <dbReference type="ARBA" id="ARBA00023002"/>
    </source>
</evidence>
<evidence type="ECO:0000256" key="4">
    <source>
        <dbReference type="ARBA" id="ARBA00022824"/>
    </source>
</evidence>
<keyword evidence="3 8" id="KW-0812">Transmembrane</keyword>
<evidence type="ECO:0000256" key="3">
    <source>
        <dbReference type="ARBA" id="ARBA00022692"/>
    </source>
</evidence>
<dbReference type="Gene3D" id="3.40.50.720">
    <property type="entry name" value="NAD(P)-binding Rossmann-like Domain"/>
    <property type="match status" value="1"/>
</dbReference>
<feature type="domain" description="Reticulon" evidence="9">
    <location>
        <begin position="397"/>
        <end position="583"/>
    </location>
</feature>
<name>A0ABP0TDJ3_9BRYO</name>
<evidence type="ECO:0000256" key="1">
    <source>
        <dbReference type="ARBA" id="ARBA00004477"/>
    </source>
</evidence>
<dbReference type="PROSITE" id="PS50845">
    <property type="entry name" value="RETICULON"/>
    <property type="match status" value="1"/>
</dbReference>
<evidence type="ECO:0000313" key="10">
    <source>
        <dbReference type="EMBL" id="CAK9193878.1"/>
    </source>
</evidence>
<dbReference type="EMBL" id="OZ019902">
    <property type="protein sequence ID" value="CAK9193878.1"/>
    <property type="molecule type" value="Genomic_DNA"/>
</dbReference>
<proteinExistence type="inferred from homology"/>
<comment type="similarity">
    <text evidence="2">Belongs to the 3-beta-HSD family.</text>
</comment>